<comment type="caution">
    <text evidence="12">The sequence shown here is derived from an EMBL/GenBank/DDBJ whole genome shotgun (WGS) entry which is preliminary data.</text>
</comment>
<evidence type="ECO:0000256" key="10">
    <source>
        <dbReference type="SAM" id="MobiDB-lite"/>
    </source>
</evidence>
<dbReference type="Gene3D" id="1.20.120.140">
    <property type="entry name" value="Signal recognition particle SRP54, nucleotide-binding domain"/>
    <property type="match status" value="1"/>
</dbReference>
<dbReference type="GO" id="GO:0005737">
    <property type="term" value="C:cytoplasm"/>
    <property type="evidence" value="ECO:0007669"/>
    <property type="project" value="UniProtKB-ARBA"/>
</dbReference>
<keyword evidence="5" id="KW-0547">Nucleotide-binding</keyword>
<evidence type="ECO:0000256" key="9">
    <source>
        <dbReference type="ARBA" id="ARBA00023170"/>
    </source>
</evidence>
<evidence type="ECO:0000256" key="5">
    <source>
        <dbReference type="ARBA" id="ARBA00022741"/>
    </source>
</evidence>
<dbReference type="FunFam" id="3.40.50.300:FF:000053">
    <property type="entry name" value="Signal recognition particle receptor FtsY"/>
    <property type="match status" value="1"/>
</dbReference>
<sequence length="344" mass="36772">MAARDILSDSPSPDTAAADDGESTAKRTGLFGRLKNGLAKTRTQLAQGVGNLLLGEREIDDTVLEDLETALLITDVGIDTTTSIMADLAQQVKRKELNNTRALHGALGRLLKARLEPLQKDLTLTDKKPHVIFFVGVNGVGKTTTIGKLAKQLQNQGKNVMLAAGDTFRAAAVEQLQVWGERNNVPVIAQAQGSDSASVAFDALQSAQARGADVLLVDTAGRLQDKAQLMDELKKVHRVVKRLDDSAPHDVVLVLDGGVGQNALSQVRLFNEAVDLTGLAITKLDGSAKAGVIFSIAALQDINLPVYFVGVGEGIDDLRQFVADDFVEALLDQDFKDSLERTDA</sequence>
<reference evidence="12" key="1">
    <citation type="submission" date="2021-02" db="EMBL/GenBank/DDBJ databases">
        <authorList>
            <person name="Dougan E. K."/>
            <person name="Rhodes N."/>
            <person name="Thang M."/>
            <person name="Chan C."/>
        </authorList>
    </citation>
    <scope>NUCLEOTIDE SEQUENCE</scope>
</reference>
<dbReference type="SMART" id="SM00962">
    <property type="entry name" value="SRP54"/>
    <property type="match status" value="1"/>
</dbReference>
<evidence type="ECO:0000259" key="11">
    <source>
        <dbReference type="PROSITE" id="PS00300"/>
    </source>
</evidence>
<dbReference type="HAMAP" id="MF_00920">
    <property type="entry name" value="FtsY"/>
    <property type="match status" value="1"/>
</dbReference>
<evidence type="ECO:0000256" key="7">
    <source>
        <dbReference type="ARBA" id="ARBA00023134"/>
    </source>
</evidence>
<dbReference type="Pfam" id="PF00448">
    <property type="entry name" value="SRP54"/>
    <property type="match status" value="1"/>
</dbReference>
<dbReference type="GO" id="GO:0006614">
    <property type="term" value="P:SRP-dependent cotranslational protein targeting to membrane"/>
    <property type="evidence" value="ECO:0007669"/>
    <property type="project" value="InterPro"/>
</dbReference>
<evidence type="ECO:0000313" key="12">
    <source>
        <dbReference type="EMBL" id="CAE7459699.1"/>
    </source>
</evidence>
<dbReference type="SUPFAM" id="SSF52540">
    <property type="entry name" value="P-loop containing nucleoside triphosphate hydrolases"/>
    <property type="match status" value="1"/>
</dbReference>
<dbReference type="Proteomes" id="UP000649617">
    <property type="component" value="Unassembled WGS sequence"/>
</dbReference>
<comment type="subcellular location">
    <subcellularLocation>
        <location evidence="1">Cell membrane</location>
        <topology evidence="1">Peripheral membrane protein</topology>
        <orientation evidence="1">Cytoplasmic side</orientation>
    </subcellularLocation>
</comment>
<dbReference type="NCBIfam" id="TIGR00064">
    <property type="entry name" value="ftsY"/>
    <property type="match status" value="1"/>
</dbReference>
<dbReference type="InterPro" id="IPR000897">
    <property type="entry name" value="SRP54_GTPase_dom"/>
</dbReference>
<evidence type="ECO:0000313" key="13">
    <source>
        <dbReference type="Proteomes" id="UP000649617"/>
    </source>
</evidence>
<feature type="region of interest" description="Disordered" evidence="10">
    <location>
        <begin position="1"/>
        <end position="23"/>
    </location>
</feature>
<keyword evidence="3" id="KW-1003">Cell membrane</keyword>
<protein>
    <submittedName>
        <fullName evidence="12">FtsY protein</fullName>
    </submittedName>
</protein>
<keyword evidence="4" id="KW-0963">Cytoplasm</keyword>
<name>A0A812RZR5_SYMPI</name>
<dbReference type="PROSITE" id="PS00300">
    <property type="entry name" value="SRP54"/>
    <property type="match status" value="1"/>
</dbReference>
<dbReference type="GO" id="GO:0003924">
    <property type="term" value="F:GTPase activity"/>
    <property type="evidence" value="ECO:0007669"/>
    <property type="project" value="TreeGrafter"/>
</dbReference>
<dbReference type="GO" id="GO:0005047">
    <property type="term" value="F:signal recognition particle binding"/>
    <property type="evidence" value="ECO:0007669"/>
    <property type="project" value="TreeGrafter"/>
</dbReference>
<accession>A0A812RZR5</accession>
<dbReference type="InterPro" id="IPR013822">
    <property type="entry name" value="Signal_recog_particl_SRP54_hlx"/>
</dbReference>
<dbReference type="Pfam" id="PF02881">
    <property type="entry name" value="SRP54_N"/>
    <property type="match status" value="1"/>
</dbReference>
<evidence type="ECO:0000256" key="4">
    <source>
        <dbReference type="ARBA" id="ARBA00022490"/>
    </source>
</evidence>
<dbReference type="GO" id="GO:0005525">
    <property type="term" value="F:GTP binding"/>
    <property type="evidence" value="ECO:0007669"/>
    <property type="project" value="UniProtKB-KW"/>
</dbReference>
<dbReference type="FunFam" id="1.20.120.140:FF:000002">
    <property type="entry name" value="Signal recognition particle receptor FtsY"/>
    <property type="match status" value="1"/>
</dbReference>
<dbReference type="PANTHER" id="PTHR43134">
    <property type="entry name" value="SIGNAL RECOGNITION PARTICLE RECEPTOR SUBUNIT ALPHA"/>
    <property type="match status" value="1"/>
</dbReference>
<keyword evidence="6" id="KW-0378">Hydrolase</keyword>
<dbReference type="PANTHER" id="PTHR43134:SF1">
    <property type="entry name" value="SIGNAL RECOGNITION PARTICLE RECEPTOR SUBUNIT ALPHA"/>
    <property type="match status" value="1"/>
</dbReference>
<dbReference type="InterPro" id="IPR027417">
    <property type="entry name" value="P-loop_NTPase"/>
</dbReference>
<keyword evidence="8" id="KW-0472">Membrane</keyword>
<evidence type="ECO:0000256" key="1">
    <source>
        <dbReference type="ARBA" id="ARBA00004413"/>
    </source>
</evidence>
<feature type="domain" description="SRP54-type proteins GTP-binding" evidence="11">
    <location>
        <begin position="305"/>
        <end position="318"/>
    </location>
</feature>
<dbReference type="OrthoDB" id="1727884at2759"/>
<keyword evidence="7" id="KW-0342">GTP-binding</keyword>
<dbReference type="CDD" id="cd17874">
    <property type="entry name" value="FtsY"/>
    <property type="match status" value="1"/>
</dbReference>
<dbReference type="EMBL" id="CAJNIZ010022223">
    <property type="protein sequence ID" value="CAE7459699.1"/>
    <property type="molecule type" value="Genomic_DNA"/>
</dbReference>
<dbReference type="InterPro" id="IPR036225">
    <property type="entry name" value="SRP/SRP_N"/>
</dbReference>
<comment type="similarity">
    <text evidence="2">Belongs to the GTP-binding SRP family.</text>
</comment>
<keyword evidence="13" id="KW-1185">Reference proteome</keyword>
<dbReference type="InterPro" id="IPR004390">
    <property type="entry name" value="SR_rcpt_FtsY"/>
</dbReference>
<evidence type="ECO:0000256" key="8">
    <source>
        <dbReference type="ARBA" id="ARBA00023136"/>
    </source>
</evidence>
<dbReference type="GO" id="GO:0005886">
    <property type="term" value="C:plasma membrane"/>
    <property type="evidence" value="ECO:0007669"/>
    <property type="project" value="UniProtKB-SubCell"/>
</dbReference>
<dbReference type="InterPro" id="IPR042101">
    <property type="entry name" value="SRP54_N_sf"/>
</dbReference>
<evidence type="ECO:0000256" key="3">
    <source>
        <dbReference type="ARBA" id="ARBA00022475"/>
    </source>
</evidence>
<keyword evidence="9" id="KW-0675">Receptor</keyword>
<dbReference type="Gene3D" id="3.40.50.300">
    <property type="entry name" value="P-loop containing nucleotide triphosphate hydrolases"/>
    <property type="match status" value="1"/>
</dbReference>
<proteinExistence type="inferred from homology"/>
<evidence type="ECO:0000256" key="2">
    <source>
        <dbReference type="ARBA" id="ARBA00008531"/>
    </source>
</evidence>
<dbReference type="SMART" id="SM00963">
    <property type="entry name" value="SRP54_N"/>
    <property type="match status" value="1"/>
</dbReference>
<dbReference type="AlphaFoldDB" id="A0A812RZR5"/>
<dbReference type="SMART" id="SM00382">
    <property type="entry name" value="AAA"/>
    <property type="match status" value="1"/>
</dbReference>
<dbReference type="InterPro" id="IPR003593">
    <property type="entry name" value="AAA+_ATPase"/>
</dbReference>
<evidence type="ECO:0000256" key="6">
    <source>
        <dbReference type="ARBA" id="ARBA00022801"/>
    </source>
</evidence>
<organism evidence="12 13">
    <name type="scientific">Symbiodinium pilosum</name>
    <name type="common">Dinoflagellate</name>
    <dbReference type="NCBI Taxonomy" id="2952"/>
    <lineage>
        <taxon>Eukaryota</taxon>
        <taxon>Sar</taxon>
        <taxon>Alveolata</taxon>
        <taxon>Dinophyceae</taxon>
        <taxon>Suessiales</taxon>
        <taxon>Symbiodiniaceae</taxon>
        <taxon>Symbiodinium</taxon>
    </lineage>
</organism>
<gene>
    <name evidence="12" type="primary">ftsY</name>
    <name evidence="12" type="ORF">SPIL2461_LOCUS11435</name>
</gene>
<dbReference type="SUPFAM" id="SSF47364">
    <property type="entry name" value="Domain of the SRP/SRP receptor G-proteins"/>
    <property type="match status" value="1"/>
</dbReference>